<proteinExistence type="predicted"/>
<evidence type="ECO:0000313" key="2">
    <source>
        <dbReference type="Proteomes" id="UP001597180"/>
    </source>
</evidence>
<dbReference type="Pfam" id="PF10076">
    <property type="entry name" value="Phage_Mu_Gp48"/>
    <property type="match status" value="1"/>
</dbReference>
<dbReference type="RefSeq" id="WP_079914718.1">
    <property type="nucleotide sequence ID" value="NZ_BAABJG010000029.1"/>
</dbReference>
<evidence type="ECO:0000313" key="1">
    <source>
        <dbReference type="EMBL" id="MFD1220923.1"/>
    </source>
</evidence>
<protein>
    <submittedName>
        <fullName evidence="1">Phage tail protein</fullName>
    </submittedName>
</protein>
<accession>A0ABW3UIV5</accession>
<reference evidence="2" key="1">
    <citation type="journal article" date="2019" name="Int. J. Syst. Evol. Microbiol.">
        <title>The Global Catalogue of Microorganisms (GCM) 10K type strain sequencing project: providing services to taxonomists for standard genome sequencing and annotation.</title>
        <authorList>
            <consortium name="The Broad Institute Genomics Platform"/>
            <consortium name="The Broad Institute Genome Sequencing Center for Infectious Disease"/>
            <person name="Wu L."/>
            <person name="Ma J."/>
        </authorList>
    </citation>
    <scope>NUCLEOTIDE SEQUENCE [LARGE SCALE GENOMIC DNA]</scope>
    <source>
        <strain evidence="2">CCUG 53270</strain>
    </source>
</reference>
<organism evidence="1 2">
    <name type="scientific">Paenibacillus vulneris</name>
    <dbReference type="NCBI Taxonomy" id="1133364"/>
    <lineage>
        <taxon>Bacteria</taxon>
        <taxon>Bacillati</taxon>
        <taxon>Bacillota</taxon>
        <taxon>Bacilli</taxon>
        <taxon>Bacillales</taxon>
        <taxon>Paenibacillaceae</taxon>
        <taxon>Paenibacillus</taxon>
    </lineage>
</organism>
<keyword evidence="2" id="KW-1185">Reference proteome</keyword>
<dbReference type="Proteomes" id="UP001597180">
    <property type="component" value="Unassembled WGS sequence"/>
</dbReference>
<gene>
    <name evidence="1" type="ORF">ACFQ4B_12430</name>
</gene>
<sequence length="194" mass="22138">MSKLIHYLPEFYEEITDFAELATTEDAELDALAEAVQRLLDDQFVDTSSIQAIKRREQMLGIRADSTTESLDFRRRRLINRYSTKPPFTARYLQTRLDVLAGEGRATVEIDEQNYILKVTFDVPDAAYFKEIEYTIHTIKPANIVYHQSTSLLDTIVLQEHVSATPLIRGTRLGSGWKLGQTPFAVKGQEVQLV</sequence>
<dbReference type="InterPro" id="IPR018755">
    <property type="entry name" value="Phage_Mu_Gp48"/>
</dbReference>
<comment type="caution">
    <text evidence="1">The sequence shown here is derived from an EMBL/GenBank/DDBJ whole genome shotgun (WGS) entry which is preliminary data.</text>
</comment>
<dbReference type="EMBL" id="JBHTLU010000014">
    <property type="protein sequence ID" value="MFD1220923.1"/>
    <property type="molecule type" value="Genomic_DNA"/>
</dbReference>
<name>A0ABW3UIV5_9BACL</name>